<dbReference type="EMBL" id="JABFCX010000003">
    <property type="protein sequence ID" value="NNU16909.1"/>
    <property type="molecule type" value="Genomic_DNA"/>
</dbReference>
<keyword evidence="4" id="KW-0378">Hydrolase</keyword>
<evidence type="ECO:0000313" key="5">
    <source>
        <dbReference type="Proteomes" id="UP000536835"/>
    </source>
</evidence>
<dbReference type="PANTHER" id="PTHR43722">
    <property type="entry name" value="PROLINE IMINOPEPTIDASE"/>
    <property type="match status" value="1"/>
</dbReference>
<dbReference type="PROSITE" id="PS51257">
    <property type="entry name" value="PROKAR_LIPOPROTEIN"/>
    <property type="match status" value="1"/>
</dbReference>
<dbReference type="PANTHER" id="PTHR43722:SF1">
    <property type="entry name" value="PROLINE IMINOPEPTIDASE"/>
    <property type="match status" value="1"/>
</dbReference>
<feature type="domain" description="AB hydrolase-1" evidence="2">
    <location>
        <begin position="80"/>
        <end position="235"/>
    </location>
</feature>
<sequence>MRIAAALLPLALIAGCAEKKLERDSYAPVLEASEPVVSVPSAFTAEHYTLTVPADRTDPSGGSVTLPVIIIKAQEPSELPPIVRISGGPGTEGLSAAAYPGAYPWTKNRDFIIFAQRGTAYASPALRCPGLREAFGEVEGSGEPLEVIMACAERLRSEGVDTSDYHTAAVADDLEDLRIAFGHNRWSLYGLSYGTRVALTYAREHGEALDALVLDSPLPHQAKYDDTSAENFRLALASVAEDCAAEPACAEAYPDLGQRFFAAIAAAEDAPFSFATETEITELTATDLVSLVNLSSAQWISYAPAIMDAIARRDGEAILPLVHSGLGSDYAWGQRLSVWCSEALPYSERARGKPDAPFAGLESAAVRPELCEAFGVAQRPAAEVAATVSDVPTLIVAGAYDPSTPPSFGQIALETLSRGEMLTIAKGGHTETNNWSGDGCAMKAAHAFLDDPAGYLDGSAVPACTTERAPPPFVIAGDD</sequence>
<dbReference type="InterPro" id="IPR013595">
    <property type="entry name" value="Pept_S33_TAP-like_C"/>
</dbReference>
<comment type="caution">
    <text evidence="4">The sequence shown here is derived from an EMBL/GenBank/DDBJ whole genome shotgun (WGS) entry which is preliminary data.</text>
</comment>
<organism evidence="4 5">
    <name type="scientific">Parvularcula mediterranea</name>
    <dbReference type="NCBI Taxonomy" id="2732508"/>
    <lineage>
        <taxon>Bacteria</taxon>
        <taxon>Pseudomonadati</taxon>
        <taxon>Pseudomonadota</taxon>
        <taxon>Alphaproteobacteria</taxon>
        <taxon>Parvularculales</taxon>
        <taxon>Parvularculaceae</taxon>
        <taxon>Parvularcula</taxon>
    </lineage>
</organism>
<keyword evidence="5" id="KW-1185">Reference proteome</keyword>
<dbReference type="Pfam" id="PF00561">
    <property type="entry name" value="Abhydrolase_1"/>
    <property type="match status" value="1"/>
</dbReference>
<protein>
    <recommendedName>
        <fullName evidence="1">Proline iminopeptidase</fullName>
    </recommendedName>
</protein>
<evidence type="ECO:0000313" key="4">
    <source>
        <dbReference type="EMBL" id="NNU16909.1"/>
    </source>
</evidence>
<dbReference type="SUPFAM" id="SSF53474">
    <property type="entry name" value="alpha/beta-Hydrolases"/>
    <property type="match status" value="1"/>
</dbReference>
<dbReference type="GO" id="GO:0005737">
    <property type="term" value="C:cytoplasm"/>
    <property type="evidence" value="ECO:0007669"/>
    <property type="project" value="InterPro"/>
</dbReference>
<dbReference type="Pfam" id="PF08386">
    <property type="entry name" value="Abhydrolase_4"/>
    <property type="match status" value="1"/>
</dbReference>
<dbReference type="AlphaFoldDB" id="A0A7Y3RMT4"/>
<accession>A0A7Y3RMT4</accession>
<dbReference type="Gene3D" id="3.40.50.1820">
    <property type="entry name" value="alpha/beta hydrolase"/>
    <property type="match status" value="1"/>
</dbReference>
<dbReference type="InterPro" id="IPR005944">
    <property type="entry name" value="Pro_iminopeptidase"/>
</dbReference>
<evidence type="ECO:0000259" key="2">
    <source>
        <dbReference type="Pfam" id="PF00561"/>
    </source>
</evidence>
<dbReference type="GO" id="GO:0006508">
    <property type="term" value="P:proteolysis"/>
    <property type="evidence" value="ECO:0007669"/>
    <property type="project" value="InterPro"/>
</dbReference>
<dbReference type="RefSeq" id="WP_173199824.1">
    <property type="nucleotide sequence ID" value="NZ_JABFCX010000003.1"/>
</dbReference>
<name>A0A7Y3RMT4_9PROT</name>
<evidence type="ECO:0000259" key="3">
    <source>
        <dbReference type="Pfam" id="PF08386"/>
    </source>
</evidence>
<reference evidence="4 5" key="1">
    <citation type="submission" date="2020-05" db="EMBL/GenBank/DDBJ databases">
        <title>Parvularcula mediterraneae sp. nov., isolated from polypropylene straw from shallow seawater of the seashore of Laganas in Zakynthos island, Greece.</title>
        <authorList>
            <person name="Szabo I."/>
            <person name="Al-Omari J."/>
            <person name="Rado J."/>
            <person name="Szerdahelyi G.S."/>
        </authorList>
    </citation>
    <scope>NUCLEOTIDE SEQUENCE [LARGE SCALE GENOMIC DNA]</scope>
    <source>
        <strain evidence="4 5">ZS-1/3</strain>
    </source>
</reference>
<feature type="domain" description="Peptidase S33 tripeptidyl aminopeptidase-like C-terminal" evidence="3">
    <location>
        <begin position="367"/>
        <end position="452"/>
    </location>
</feature>
<proteinExistence type="predicted"/>
<dbReference type="Proteomes" id="UP000536835">
    <property type="component" value="Unassembled WGS sequence"/>
</dbReference>
<dbReference type="InterPro" id="IPR000073">
    <property type="entry name" value="AB_hydrolase_1"/>
</dbReference>
<gene>
    <name evidence="4" type="ORF">HK107_11325</name>
</gene>
<dbReference type="GO" id="GO:0004177">
    <property type="term" value="F:aminopeptidase activity"/>
    <property type="evidence" value="ECO:0007669"/>
    <property type="project" value="UniProtKB-EC"/>
</dbReference>
<evidence type="ECO:0000256" key="1">
    <source>
        <dbReference type="ARBA" id="ARBA00021843"/>
    </source>
</evidence>
<dbReference type="InterPro" id="IPR029058">
    <property type="entry name" value="AB_hydrolase_fold"/>
</dbReference>